<reference evidence="3 4" key="1">
    <citation type="submission" date="2017-04" db="EMBL/GenBank/DDBJ databases">
        <authorList>
            <person name="Afonso C.L."/>
            <person name="Miller P.J."/>
            <person name="Scott M.A."/>
            <person name="Spackman E."/>
            <person name="Goraichik I."/>
            <person name="Dimitrov K.M."/>
            <person name="Suarez D.L."/>
            <person name="Swayne D.E."/>
        </authorList>
    </citation>
    <scope>NUCLEOTIDE SEQUENCE [LARGE SCALE GENOMIC DNA]</scope>
    <source>
        <strain evidence="3 4">DSM 11622</strain>
    </source>
</reference>
<dbReference type="InterPro" id="IPR019052">
    <property type="entry name" value="DUF2383"/>
</dbReference>
<name>A0A1W1VY26_9BACT</name>
<evidence type="ECO:0000259" key="2">
    <source>
        <dbReference type="Pfam" id="PF09537"/>
    </source>
</evidence>
<dbReference type="InterPro" id="IPR012347">
    <property type="entry name" value="Ferritin-like"/>
</dbReference>
<evidence type="ECO:0000313" key="4">
    <source>
        <dbReference type="Proteomes" id="UP000192266"/>
    </source>
</evidence>
<dbReference type="OrthoDB" id="282393at2"/>
<accession>A0A1W1VY26</accession>
<dbReference type="Proteomes" id="UP000192266">
    <property type="component" value="Unassembled WGS sequence"/>
</dbReference>
<protein>
    <recommendedName>
        <fullName evidence="2">DUF2383 domain-containing protein</fullName>
    </recommendedName>
</protein>
<gene>
    <name evidence="3" type="ORF">SAMN00120144_1034</name>
</gene>
<feature type="domain" description="DUF2383" evidence="2">
    <location>
        <begin position="91"/>
        <end position="198"/>
    </location>
</feature>
<sequence>MNQPQQSSPQNSKSKQSEGSGQLLDQAKNWLNEGSVPDLLGQLPESVKKIGTKATTGYNKLSTTQKVVGGAAIALGVGYLLTKGKSTDKKADTLQELLLFVNDRIEGYKKAVDESQDTELTSYYKQLVSQSQRFAGELNDHLRQQGGEREEGTTIKGKIYRRFMEATAAVTGHSEKTILATNIHGEMWALKAYKEALSDRTLTGALRQEVERQHTQSQQTYDKLKRLVEKQS</sequence>
<feature type="region of interest" description="Disordered" evidence="1">
    <location>
        <begin position="1"/>
        <end position="28"/>
    </location>
</feature>
<dbReference type="Gene3D" id="1.20.1260.10">
    <property type="match status" value="1"/>
</dbReference>
<evidence type="ECO:0000313" key="3">
    <source>
        <dbReference type="EMBL" id="SMB98277.1"/>
    </source>
</evidence>
<feature type="compositionally biased region" description="Low complexity" evidence="1">
    <location>
        <begin position="1"/>
        <end position="14"/>
    </location>
</feature>
<dbReference type="InterPro" id="IPR011971">
    <property type="entry name" value="CHP02284"/>
</dbReference>
<feature type="region of interest" description="Disordered" evidence="1">
    <location>
        <begin position="209"/>
        <end position="232"/>
    </location>
</feature>
<keyword evidence="4" id="KW-1185">Reference proteome</keyword>
<dbReference type="AlphaFoldDB" id="A0A1W1VY26"/>
<dbReference type="RefSeq" id="WP_084446807.1">
    <property type="nucleotide sequence ID" value="NZ_FWWW01000082.1"/>
</dbReference>
<dbReference type="Pfam" id="PF09537">
    <property type="entry name" value="DUF2383"/>
    <property type="match status" value="1"/>
</dbReference>
<dbReference type="EMBL" id="FWWW01000082">
    <property type="protein sequence ID" value="SMB98277.1"/>
    <property type="molecule type" value="Genomic_DNA"/>
</dbReference>
<evidence type="ECO:0000256" key="1">
    <source>
        <dbReference type="SAM" id="MobiDB-lite"/>
    </source>
</evidence>
<dbReference type="STRING" id="645990.SAMN00120144_1034"/>
<dbReference type="NCBIfam" id="TIGR02284">
    <property type="entry name" value="PA2169 family four-helix-bundle protein"/>
    <property type="match status" value="1"/>
</dbReference>
<organism evidence="3 4">
    <name type="scientific">Hymenobacter roseosalivarius DSM 11622</name>
    <dbReference type="NCBI Taxonomy" id="645990"/>
    <lineage>
        <taxon>Bacteria</taxon>
        <taxon>Pseudomonadati</taxon>
        <taxon>Bacteroidota</taxon>
        <taxon>Cytophagia</taxon>
        <taxon>Cytophagales</taxon>
        <taxon>Hymenobacteraceae</taxon>
        <taxon>Hymenobacter</taxon>
    </lineage>
</organism>
<feature type="compositionally biased region" description="Basic and acidic residues" evidence="1">
    <location>
        <begin position="222"/>
        <end position="232"/>
    </location>
</feature>
<proteinExistence type="predicted"/>